<dbReference type="GO" id="GO:0005506">
    <property type="term" value="F:iron ion binding"/>
    <property type="evidence" value="ECO:0007669"/>
    <property type="project" value="InterPro"/>
</dbReference>
<protein>
    <recommendedName>
        <fullName evidence="12">Cytochrome P450</fullName>
    </recommendedName>
</protein>
<dbReference type="PRINTS" id="PR00463">
    <property type="entry name" value="EP450I"/>
</dbReference>
<keyword evidence="6" id="KW-0560">Oxidoreductase</keyword>
<dbReference type="PROSITE" id="PS00086">
    <property type="entry name" value="CYTOCHROME_P450"/>
    <property type="match status" value="2"/>
</dbReference>
<evidence type="ECO:0008006" key="12">
    <source>
        <dbReference type="Google" id="ProtNLM"/>
    </source>
</evidence>
<dbReference type="Proteomes" id="UP000284842">
    <property type="component" value="Unassembled WGS sequence"/>
</dbReference>
<dbReference type="InterPro" id="IPR017972">
    <property type="entry name" value="Cyt_P450_CS"/>
</dbReference>
<dbReference type="PANTHER" id="PTHR46300">
    <property type="entry name" value="P450, PUTATIVE (EUROFUNG)-RELATED-RELATED"/>
    <property type="match status" value="1"/>
</dbReference>
<keyword evidence="11" id="KW-1185">Reference proteome</keyword>
<dbReference type="InParanoid" id="A0A409VTX5"/>
<dbReference type="CDD" id="cd11065">
    <property type="entry name" value="CYP64-like"/>
    <property type="match status" value="2"/>
</dbReference>
<dbReference type="GO" id="GO:0020037">
    <property type="term" value="F:heme binding"/>
    <property type="evidence" value="ECO:0007669"/>
    <property type="project" value="InterPro"/>
</dbReference>
<dbReference type="InterPro" id="IPR036396">
    <property type="entry name" value="Cyt_P450_sf"/>
</dbReference>
<keyword evidence="4 9" id="KW-0349">Heme</keyword>
<evidence type="ECO:0000256" key="6">
    <source>
        <dbReference type="ARBA" id="ARBA00023002"/>
    </source>
</evidence>
<evidence type="ECO:0000313" key="10">
    <source>
        <dbReference type="EMBL" id="PPQ69731.1"/>
    </source>
</evidence>
<dbReference type="GO" id="GO:0016705">
    <property type="term" value="F:oxidoreductase activity, acting on paired donors, with incorporation or reduction of molecular oxygen"/>
    <property type="evidence" value="ECO:0007669"/>
    <property type="project" value="InterPro"/>
</dbReference>
<accession>A0A409VTX5</accession>
<proteinExistence type="inferred from homology"/>
<gene>
    <name evidence="10" type="ORF">CVT24_001317</name>
</gene>
<evidence type="ECO:0000256" key="1">
    <source>
        <dbReference type="ARBA" id="ARBA00001971"/>
    </source>
</evidence>
<comment type="caution">
    <text evidence="10">The sequence shown here is derived from an EMBL/GenBank/DDBJ whole genome shotgun (WGS) entry which is preliminary data.</text>
</comment>
<evidence type="ECO:0000256" key="7">
    <source>
        <dbReference type="ARBA" id="ARBA00023004"/>
    </source>
</evidence>
<evidence type="ECO:0000256" key="5">
    <source>
        <dbReference type="ARBA" id="ARBA00022723"/>
    </source>
</evidence>
<dbReference type="EMBL" id="NHTK01005976">
    <property type="protein sequence ID" value="PPQ69731.1"/>
    <property type="molecule type" value="Genomic_DNA"/>
</dbReference>
<comment type="cofactor">
    <cofactor evidence="1 9">
        <name>heme</name>
        <dbReference type="ChEBI" id="CHEBI:30413"/>
    </cofactor>
</comment>
<evidence type="ECO:0000256" key="2">
    <source>
        <dbReference type="ARBA" id="ARBA00005179"/>
    </source>
</evidence>
<comment type="pathway">
    <text evidence="2">Secondary metabolite biosynthesis.</text>
</comment>
<dbReference type="InterPro" id="IPR050364">
    <property type="entry name" value="Cytochrome_P450_fung"/>
</dbReference>
<dbReference type="Gene3D" id="1.10.630.10">
    <property type="entry name" value="Cytochrome P450"/>
    <property type="match status" value="2"/>
</dbReference>
<evidence type="ECO:0000313" key="11">
    <source>
        <dbReference type="Proteomes" id="UP000284842"/>
    </source>
</evidence>
<dbReference type="InterPro" id="IPR002401">
    <property type="entry name" value="Cyt_P450_E_grp-I"/>
</dbReference>
<reference evidence="10 11" key="1">
    <citation type="journal article" date="2018" name="Evol. Lett.">
        <title>Horizontal gene cluster transfer increased hallucinogenic mushroom diversity.</title>
        <authorList>
            <person name="Reynolds H.T."/>
            <person name="Vijayakumar V."/>
            <person name="Gluck-Thaler E."/>
            <person name="Korotkin H.B."/>
            <person name="Matheny P.B."/>
            <person name="Slot J.C."/>
        </authorList>
    </citation>
    <scope>NUCLEOTIDE SEQUENCE [LARGE SCALE GENOMIC DNA]</scope>
    <source>
        <strain evidence="10 11">2629</strain>
    </source>
</reference>
<evidence type="ECO:0000256" key="3">
    <source>
        <dbReference type="ARBA" id="ARBA00010617"/>
    </source>
</evidence>
<keyword evidence="8" id="KW-0503">Monooxygenase</keyword>
<dbReference type="PANTHER" id="PTHR46300:SF7">
    <property type="entry name" value="P450, PUTATIVE (EUROFUNG)-RELATED"/>
    <property type="match status" value="1"/>
</dbReference>
<dbReference type="OrthoDB" id="2789670at2759"/>
<dbReference type="InterPro" id="IPR001128">
    <property type="entry name" value="Cyt_P450"/>
</dbReference>
<keyword evidence="5 9" id="KW-0479">Metal-binding</keyword>
<dbReference type="Pfam" id="PF00067">
    <property type="entry name" value="p450"/>
    <property type="match status" value="2"/>
</dbReference>
<feature type="binding site" description="axial binding residue" evidence="9">
    <location>
        <position position="962"/>
    </location>
    <ligand>
        <name>heme</name>
        <dbReference type="ChEBI" id="CHEBI:30413"/>
    </ligand>
    <ligandPart>
        <name>Fe</name>
        <dbReference type="ChEBI" id="CHEBI:18248"/>
    </ligandPart>
</feature>
<dbReference type="AlphaFoldDB" id="A0A409VTX5"/>
<evidence type="ECO:0000256" key="9">
    <source>
        <dbReference type="PIRSR" id="PIRSR602401-1"/>
    </source>
</evidence>
<evidence type="ECO:0000256" key="4">
    <source>
        <dbReference type="ARBA" id="ARBA00022617"/>
    </source>
</evidence>
<evidence type="ECO:0000256" key="8">
    <source>
        <dbReference type="ARBA" id="ARBA00023033"/>
    </source>
</evidence>
<organism evidence="10 11">
    <name type="scientific">Panaeolus cyanescens</name>
    <dbReference type="NCBI Taxonomy" id="181874"/>
    <lineage>
        <taxon>Eukaryota</taxon>
        <taxon>Fungi</taxon>
        <taxon>Dikarya</taxon>
        <taxon>Basidiomycota</taxon>
        <taxon>Agaricomycotina</taxon>
        <taxon>Agaricomycetes</taxon>
        <taxon>Agaricomycetidae</taxon>
        <taxon>Agaricales</taxon>
        <taxon>Agaricineae</taxon>
        <taxon>Galeropsidaceae</taxon>
        <taxon>Panaeolus</taxon>
    </lineage>
</organism>
<keyword evidence="7 9" id="KW-0408">Iron</keyword>
<sequence>MEIDLTSTAGIALQCTLATGVILLLRSYTKKKRSAYPPGPKGLPFIGNVLDMPRSWPCKTFSEWSKTYGDIIYLNMIGKPMIIINSKKAAKDLLDKRSNIYSDRPKLNSLGASVMLSNLLSRVGWDKSLVLLPYGNEWRQQRKLIVQDLAPSECHKYYGLQEREMRLLVRSVLTDPGSLIPEIRLRIGTIIVRTAYGYDVKSIDDPLLANGLQTIHDGSIAAEPGRFLVDFIPWLKYVPPWLPGTGFLQTAKRWKKTFNDATWKPIQFCRDNLHNGKMLMPNICGNVYQNAGWDLDADVERQLGLAAATILGGGLDSSISTAMSFFMQMILNPEVQKKAQTELDKVVGNDRLPAITDRPDLPYINSVMTEVYRIAAPFPLSLPHASNQDDVYEGMLIPKGSVILPNVWHMLHDPEQYPQPMKFLPERYNGQESEMEKVKDVVFGFGRRVCPGNHFAEGTFFSLIATTLATCDILPGLDENGNEIMPNPEAYVSTTIITKGSLFSRSTYSLPPRRLLEPDLSMSGTLFTSPSGLVFQCALAAGALLLVRSIAKRGPSNLPPGPKGVPIIGNVLQMPKLWPWKTFSVWAKQYGDIIHLNMLGQPLIIINSRKVAADLLDKRSNIYSDRPKLEMISLVGWDRSLVLLPYGHEWRQQRKLIAQDFSPSHCPQYYGLQEKEARVFVRNMLEDSKSFLPELTLRMGAIMLRTTYGCQVDSVNDPLLANGLQTIHDGSVAAEPGWFLVYLIPWLKYLPPWLPGTGFLQTAKKWRQTFHDATWGPIEFCKANFHTGKMLMPNICGNIYQDHGWELDADTERQLAMAASNALTGGLDSNVSSTMTFFMFMILNPDTQKKAQAELDRVVGVDRLPSINDRPNLPYIRSIMTEVYRFAPAFPLSIPHTSTQDDIYEDMLIPKGSVILPNVWHMLHDPDMYPNPMEFIPERFQGQASQMEMVKDVVFGFGRRVCPGNHFAEGTFFSLIATTLATCNILPGLDEMGHGKLPDPLAYTSTTISFPEAFPVRLRARSRQAQILLSEAPDNV</sequence>
<dbReference type="SUPFAM" id="SSF48264">
    <property type="entry name" value="Cytochrome P450"/>
    <property type="match status" value="2"/>
</dbReference>
<dbReference type="GO" id="GO:0004497">
    <property type="term" value="F:monooxygenase activity"/>
    <property type="evidence" value="ECO:0007669"/>
    <property type="project" value="UniProtKB-KW"/>
</dbReference>
<dbReference type="STRING" id="181874.A0A409VTX5"/>
<name>A0A409VTX5_9AGAR</name>
<comment type="similarity">
    <text evidence="3">Belongs to the cytochrome P450 family.</text>
</comment>